<dbReference type="PROSITE" id="PS51217">
    <property type="entry name" value="UVRD_HELICASE_CTER"/>
    <property type="match status" value="1"/>
</dbReference>
<evidence type="ECO:0000256" key="11">
    <source>
        <dbReference type="ARBA" id="ARBA00034617"/>
    </source>
</evidence>
<dbReference type="GO" id="GO:0000725">
    <property type="term" value="P:recombinational repair"/>
    <property type="evidence" value="ECO:0007669"/>
    <property type="project" value="TreeGrafter"/>
</dbReference>
<accession>A0A1L3SN81</accession>
<proteinExistence type="predicted"/>
<keyword evidence="4 16" id="KW-0378">Hydrolase</keyword>
<protein>
    <recommendedName>
        <fullName evidence="12">DNA 3'-5' helicase</fullName>
        <ecNumber evidence="12">5.6.2.4</ecNumber>
    </recommendedName>
    <alternativeName>
        <fullName evidence="13">DNA 3'-5' helicase II</fullName>
    </alternativeName>
</protein>
<dbReference type="AlphaFoldDB" id="A0A1L3SN81"/>
<dbReference type="SUPFAM" id="SSF52540">
    <property type="entry name" value="P-loop containing nucleoside triphosphate hydrolases"/>
    <property type="match status" value="1"/>
</dbReference>
<reference evidence="21" key="1">
    <citation type="submission" date="2016-11" db="EMBL/GenBank/DDBJ databases">
        <title>Mesorhizobium oceanicum sp. nov., isolated from deep seawater in South China Sea.</title>
        <authorList>
            <person name="Fu G.-Y."/>
        </authorList>
    </citation>
    <scope>NUCLEOTIDE SEQUENCE [LARGE SCALE GENOMIC DNA]</scope>
    <source>
        <strain evidence="21">B7</strain>
    </source>
</reference>
<evidence type="ECO:0000256" key="15">
    <source>
        <dbReference type="PROSITE-ProRule" id="PRU00182"/>
    </source>
</evidence>
<evidence type="ECO:0000256" key="10">
    <source>
        <dbReference type="ARBA" id="ARBA00023235"/>
    </source>
</evidence>
<feature type="binding site" evidence="16">
    <location>
        <begin position="29"/>
        <end position="36"/>
    </location>
    <ligand>
        <name>ATP</name>
        <dbReference type="ChEBI" id="CHEBI:30616"/>
    </ligand>
</feature>
<dbReference type="Gene3D" id="3.90.320.10">
    <property type="match status" value="1"/>
</dbReference>
<keyword evidence="5 16" id="KW-0347">Helicase</keyword>
<dbReference type="GO" id="GO:0003677">
    <property type="term" value="F:DNA binding"/>
    <property type="evidence" value="ECO:0007669"/>
    <property type="project" value="UniProtKB-KW"/>
</dbReference>
<dbReference type="EMBL" id="CP018171">
    <property type="protein sequence ID" value="APH70863.1"/>
    <property type="molecule type" value="Genomic_DNA"/>
</dbReference>
<feature type="domain" description="UvrD-like helicase C-terminal" evidence="19">
    <location>
        <begin position="529"/>
        <end position="802"/>
    </location>
</feature>
<keyword evidence="7 16" id="KW-0067">ATP-binding</keyword>
<evidence type="ECO:0000256" key="7">
    <source>
        <dbReference type="ARBA" id="ARBA00022840"/>
    </source>
</evidence>
<keyword evidence="3" id="KW-0227">DNA damage</keyword>
<comment type="catalytic activity">
    <reaction evidence="14">
        <text>ATP + H2O = ADP + phosphate + H(+)</text>
        <dbReference type="Rhea" id="RHEA:13065"/>
        <dbReference type="ChEBI" id="CHEBI:15377"/>
        <dbReference type="ChEBI" id="CHEBI:15378"/>
        <dbReference type="ChEBI" id="CHEBI:30616"/>
        <dbReference type="ChEBI" id="CHEBI:43474"/>
        <dbReference type="ChEBI" id="CHEBI:456216"/>
        <dbReference type="EC" id="5.6.2.4"/>
    </reaction>
</comment>
<evidence type="ECO:0000256" key="3">
    <source>
        <dbReference type="ARBA" id="ARBA00022763"/>
    </source>
</evidence>
<evidence type="ECO:0000313" key="20">
    <source>
        <dbReference type="EMBL" id="APH70863.1"/>
    </source>
</evidence>
<keyword evidence="1" id="KW-0540">Nuclease</keyword>
<dbReference type="Gene3D" id="3.40.50.300">
    <property type="entry name" value="P-loop containing nucleotide triphosphate hydrolases"/>
    <property type="match status" value="3"/>
</dbReference>
<evidence type="ECO:0000256" key="4">
    <source>
        <dbReference type="ARBA" id="ARBA00022801"/>
    </source>
</evidence>
<dbReference type="Pfam" id="PF12705">
    <property type="entry name" value="PDDEXK_1"/>
    <property type="match status" value="1"/>
</dbReference>
<keyword evidence="10" id="KW-0413">Isomerase</keyword>
<dbReference type="PROSITE" id="PS50889">
    <property type="entry name" value="S4"/>
    <property type="match status" value="1"/>
</dbReference>
<keyword evidence="15" id="KW-0694">RNA-binding</keyword>
<dbReference type="EC" id="5.6.2.4" evidence="12"/>
<keyword evidence="8" id="KW-0238">DNA-binding</keyword>
<dbReference type="SUPFAM" id="SSF52980">
    <property type="entry name" value="Restriction endonuclease-like"/>
    <property type="match status" value="1"/>
</dbReference>
<evidence type="ECO:0000256" key="9">
    <source>
        <dbReference type="ARBA" id="ARBA00023204"/>
    </source>
</evidence>
<dbReference type="InterPro" id="IPR027417">
    <property type="entry name" value="P-loop_NTPase"/>
</dbReference>
<evidence type="ECO:0000256" key="16">
    <source>
        <dbReference type="PROSITE-ProRule" id="PRU00560"/>
    </source>
</evidence>
<evidence type="ECO:0000256" key="2">
    <source>
        <dbReference type="ARBA" id="ARBA00022741"/>
    </source>
</evidence>
<evidence type="ECO:0000256" key="5">
    <source>
        <dbReference type="ARBA" id="ARBA00022806"/>
    </source>
</evidence>
<dbReference type="PROSITE" id="PS51198">
    <property type="entry name" value="UVRD_HELICASE_ATP_BIND"/>
    <property type="match status" value="1"/>
</dbReference>
<dbReference type="STRING" id="1670800.BSQ44_05320"/>
<dbReference type="Pfam" id="PF13361">
    <property type="entry name" value="UvrD_C"/>
    <property type="match status" value="1"/>
</dbReference>
<dbReference type="InterPro" id="IPR038726">
    <property type="entry name" value="PDDEXK_AddAB-type"/>
</dbReference>
<dbReference type="Gene3D" id="3.30.160.800">
    <property type="match status" value="1"/>
</dbReference>
<feature type="region of interest" description="Disordered" evidence="17">
    <location>
        <begin position="932"/>
        <end position="954"/>
    </location>
</feature>
<evidence type="ECO:0000256" key="13">
    <source>
        <dbReference type="ARBA" id="ARBA00034923"/>
    </source>
</evidence>
<dbReference type="Proteomes" id="UP000182840">
    <property type="component" value="Chromosome"/>
</dbReference>
<name>A0A1L3SN81_9HYPH</name>
<dbReference type="InterPro" id="IPR011604">
    <property type="entry name" value="PDDEXK-like_dom_sf"/>
</dbReference>
<dbReference type="GO" id="GO:0004527">
    <property type="term" value="F:exonuclease activity"/>
    <property type="evidence" value="ECO:0007669"/>
    <property type="project" value="UniProtKB-KW"/>
</dbReference>
<evidence type="ECO:0000256" key="12">
    <source>
        <dbReference type="ARBA" id="ARBA00034808"/>
    </source>
</evidence>
<feature type="domain" description="UvrD-like helicase ATP-binding" evidence="18">
    <location>
        <begin position="8"/>
        <end position="499"/>
    </location>
</feature>
<comment type="catalytic activity">
    <reaction evidence="11">
        <text>Couples ATP hydrolysis with the unwinding of duplex DNA by translocating in the 3'-5' direction.</text>
        <dbReference type="EC" id="5.6.2.4"/>
    </reaction>
</comment>
<dbReference type="NCBIfam" id="TIGR02784">
    <property type="entry name" value="addA_alphas"/>
    <property type="match status" value="1"/>
</dbReference>
<evidence type="ECO:0000259" key="19">
    <source>
        <dbReference type="PROSITE" id="PS51217"/>
    </source>
</evidence>
<dbReference type="GO" id="GO:0005524">
    <property type="term" value="F:ATP binding"/>
    <property type="evidence" value="ECO:0007669"/>
    <property type="project" value="UniProtKB-UniRule"/>
</dbReference>
<dbReference type="InterPro" id="IPR011335">
    <property type="entry name" value="Restrct_endonuc-II-like"/>
</dbReference>
<dbReference type="InterPro" id="IPR000212">
    <property type="entry name" value="DNA_helicase_UvrD/REP"/>
</dbReference>
<evidence type="ECO:0000313" key="21">
    <source>
        <dbReference type="Proteomes" id="UP000182840"/>
    </source>
</evidence>
<dbReference type="Pfam" id="PF00580">
    <property type="entry name" value="UvrD-helicase"/>
    <property type="match status" value="1"/>
</dbReference>
<dbReference type="GO" id="GO:0005829">
    <property type="term" value="C:cytosol"/>
    <property type="evidence" value="ECO:0007669"/>
    <property type="project" value="TreeGrafter"/>
</dbReference>
<evidence type="ECO:0000259" key="18">
    <source>
        <dbReference type="PROSITE" id="PS51198"/>
    </source>
</evidence>
<dbReference type="PANTHER" id="PTHR11070">
    <property type="entry name" value="UVRD / RECB / PCRA DNA HELICASE FAMILY MEMBER"/>
    <property type="match status" value="1"/>
</dbReference>
<dbReference type="GO" id="GO:0003723">
    <property type="term" value="F:RNA binding"/>
    <property type="evidence" value="ECO:0007669"/>
    <property type="project" value="UniProtKB-KW"/>
</dbReference>
<keyword evidence="21" id="KW-1185">Reference proteome</keyword>
<evidence type="ECO:0000256" key="8">
    <source>
        <dbReference type="ARBA" id="ARBA00023125"/>
    </source>
</evidence>
<dbReference type="InterPro" id="IPR014016">
    <property type="entry name" value="UvrD-like_ATP-bd"/>
</dbReference>
<keyword evidence="2 16" id="KW-0547">Nucleotide-binding</keyword>
<dbReference type="Gene3D" id="1.10.486.10">
    <property type="entry name" value="PCRA, domain 4"/>
    <property type="match status" value="1"/>
</dbReference>
<sequence length="1174" mass="128590">MKKTYFIPEETVRNQARASDPLNSAWVSAHAGSGKTHVLSLRVVRLLLDGADPARILCLTYTKAAAANMATRVFRDLGRWATLDEESLAREIAAIEGRQPDPNKTALARQLFARALETPGGLKIQTIHAFCEAVLHRFPLEANIAGHFEMLDSQMEQALVAEARRDLLSGASAGEDGSLAEAFAFVLQAGGEAGLDGLLAEIVGKRDTLRAFIDALGGAPAGFADLFEEFGFSGTETEEDVASAAWPDGFFTADLARRINERGRASGKVNAQNFAAQLTSACSSPDLVTGLIAARDVFLKAKRAGEWEPKSHKNVLARGVGEYFPEFAAEHERISQALTTVCDRLSTFRMLEATRSALVIADWLIARYERLKSARGFLDFNDLITRTVRLLSRQDVGPWIHYKLDQGIDHILVDEAQDTSPDQWRVVAGLTDEFFTGAGARGSVHRTVFAVGDEKQSIYSFQGAEPEAFDRHGRLFSEKVRGADAGFERVRLTHSFRSTEDVLSAVDLVFSSEEARQGLTHDPEPLEHKAIRAGEPGVVELWDQIEPEQVEEPDDWTQSIDHASAPAVRLAEIVAGTIHGWLSNGERIDGRGRLIKPGDVLVLVRKRDRFIHALSRSLKNRQIPVAGADRLNLGTHIAVQDLIALGRFVLLPHDDLSLASLLKSPVFGRTEDDLFAIASNRSSKTSLWDALRARAAEGENWKEVVSLLERWRVEADTKPVFEFYAAILGRDGVRRKMIRRLGHEAGEILDEFQNFCLSAEKTGVADLETFLSTLENAGPDIKREMDQTRDEVRIMTVHASKGLEAPVVFLVDAGSAPFSDSHLPRLLPFRSQKGLWTGSGFVWRSSSDNANRASRAISDAIGEKAKQEYRRLLYVGMTRAEDRLVVCGYRGVRQPDPGIWHSLVANGFAHTPVEQFHHPLADLQVRRYRVTAPSTTASAEEEAKQETAAEAMPPALSQPLPQARALPRPLAPSGASVLISDDEEAAPSTASPVLDTAAAPSFAIERGTAIHRLLQSLPGMPLLEREAAALRYLARAGRTWEEGDRLAAWRSVERVLDDPSFAPVFAPGSRAEVGLMGTIDVGGRLRAVSGKIDRLAVTEDEVLIVDYKTNRPPPSAVEAVPDAYVAQLAIYRALLVPLYPGRRVTAALLFTEGPHLVTLPAELLDQTLVRLTGA</sequence>
<evidence type="ECO:0000256" key="1">
    <source>
        <dbReference type="ARBA" id="ARBA00022722"/>
    </source>
</evidence>
<keyword evidence="9" id="KW-0234">DNA repair</keyword>
<dbReference type="RefSeq" id="WP_072602272.1">
    <property type="nucleotide sequence ID" value="NZ_CP018171.1"/>
</dbReference>
<evidence type="ECO:0000256" key="17">
    <source>
        <dbReference type="SAM" id="MobiDB-lite"/>
    </source>
</evidence>
<dbReference type="GO" id="GO:0033202">
    <property type="term" value="C:DNA helicase complex"/>
    <property type="evidence" value="ECO:0007669"/>
    <property type="project" value="TreeGrafter"/>
</dbReference>
<dbReference type="InterPro" id="IPR014017">
    <property type="entry name" value="DNA_helicase_UvrD-like_C"/>
</dbReference>
<dbReference type="KEGG" id="meso:BSQ44_05320"/>
<dbReference type="PANTHER" id="PTHR11070:SF2">
    <property type="entry name" value="ATP-DEPENDENT DNA HELICASE SRS2"/>
    <property type="match status" value="1"/>
</dbReference>
<gene>
    <name evidence="20" type="ORF">BSQ44_05320</name>
</gene>
<evidence type="ECO:0000256" key="6">
    <source>
        <dbReference type="ARBA" id="ARBA00022839"/>
    </source>
</evidence>
<dbReference type="OrthoDB" id="9810135at2"/>
<dbReference type="GO" id="GO:0043138">
    <property type="term" value="F:3'-5' DNA helicase activity"/>
    <property type="evidence" value="ECO:0007669"/>
    <property type="project" value="UniProtKB-EC"/>
</dbReference>
<keyword evidence="6" id="KW-0269">Exonuclease</keyword>
<evidence type="ECO:0000256" key="14">
    <source>
        <dbReference type="ARBA" id="ARBA00048988"/>
    </source>
</evidence>
<dbReference type="InterPro" id="IPR014151">
    <property type="entry name" value="DNA_helicase_AddA"/>
</dbReference>
<organism evidence="20 21">
    <name type="scientific">Aquibium oceanicum</name>
    <dbReference type="NCBI Taxonomy" id="1670800"/>
    <lineage>
        <taxon>Bacteria</taxon>
        <taxon>Pseudomonadati</taxon>
        <taxon>Pseudomonadota</taxon>
        <taxon>Alphaproteobacteria</taxon>
        <taxon>Hyphomicrobiales</taxon>
        <taxon>Phyllobacteriaceae</taxon>
        <taxon>Aquibium</taxon>
    </lineage>
</organism>